<proteinExistence type="predicted"/>
<dbReference type="InterPro" id="IPR012495">
    <property type="entry name" value="TadE-like_dom"/>
</dbReference>
<dbReference type="RefSeq" id="WP_263847445.1">
    <property type="nucleotide sequence ID" value="NZ_JAOWKW010000004.1"/>
</dbReference>
<accession>A0ABT2ZXJ4</accession>
<name>A0ABT2ZXJ4_9RHOB</name>
<reference evidence="2 3" key="1">
    <citation type="submission" date="2022-10" db="EMBL/GenBank/DDBJ databases">
        <title>Sinirhodobacter sp. nov., isolated from ocean surface sediments.</title>
        <authorList>
            <person name="He W."/>
            <person name="Wang L."/>
            <person name="Zhang D.-F."/>
        </authorList>
    </citation>
    <scope>NUCLEOTIDE SEQUENCE [LARGE SCALE GENOMIC DNA]</scope>
    <source>
        <strain evidence="2 3">WL0115</strain>
    </source>
</reference>
<keyword evidence="3" id="KW-1185">Reference proteome</keyword>
<evidence type="ECO:0000259" key="1">
    <source>
        <dbReference type="Pfam" id="PF07811"/>
    </source>
</evidence>
<dbReference type="EMBL" id="JAOWKW010000004">
    <property type="protein sequence ID" value="MCV2878464.1"/>
    <property type="molecule type" value="Genomic_DNA"/>
</dbReference>
<feature type="domain" description="TadE-like" evidence="1">
    <location>
        <begin position="22"/>
        <end position="55"/>
    </location>
</feature>
<evidence type="ECO:0000313" key="3">
    <source>
        <dbReference type="Proteomes" id="UP001526166"/>
    </source>
</evidence>
<dbReference type="Pfam" id="PF07811">
    <property type="entry name" value="TadE"/>
    <property type="match status" value="1"/>
</dbReference>
<comment type="caution">
    <text evidence="2">The sequence shown here is derived from an EMBL/GenBank/DDBJ whole genome shotgun (WGS) entry which is preliminary data.</text>
</comment>
<sequence length="138" mass="15382">MTLGEFMFRRLNIRSFLHRDEGSASIEAVLWLPLFVYMLCLIVDASMVFHTHSRILGVIQDINRSLALGRITDMSVAENTVKARLANYGSTVSVTSKEQDGVFSTTVSIPFRNVQVLGVLPSSIAPNLTVAAYQYREK</sequence>
<organism evidence="2 3">
    <name type="scientific">Sedimentimonas flavescens</name>
    <dbReference type="NCBI Taxonomy" id="2851012"/>
    <lineage>
        <taxon>Bacteria</taxon>
        <taxon>Pseudomonadati</taxon>
        <taxon>Pseudomonadota</taxon>
        <taxon>Alphaproteobacteria</taxon>
        <taxon>Rhodobacterales</taxon>
        <taxon>Rhodobacter group</taxon>
        <taxon>Sedimentimonas</taxon>
    </lineage>
</organism>
<gene>
    <name evidence="2" type="ORF">OE699_06320</name>
</gene>
<protein>
    <submittedName>
        <fullName evidence="2">Pilus assembly protein</fullName>
    </submittedName>
</protein>
<dbReference type="Proteomes" id="UP001526166">
    <property type="component" value="Unassembled WGS sequence"/>
</dbReference>
<evidence type="ECO:0000313" key="2">
    <source>
        <dbReference type="EMBL" id="MCV2878464.1"/>
    </source>
</evidence>